<keyword evidence="4 9" id="KW-0479">Metal-binding</keyword>
<dbReference type="GO" id="GO:0042162">
    <property type="term" value="F:telomeric DNA binding"/>
    <property type="evidence" value="ECO:0007669"/>
    <property type="project" value="TreeGrafter"/>
</dbReference>
<feature type="compositionally biased region" description="Polar residues" evidence="10">
    <location>
        <begin position="999"/>
        <end position="1013"/>
    </location>
</feature>
<dbReference type="FunFam" id="1.10.287.1130:FF:000004">
    <property type="entry name" value="Cytochrome c oxidase copper chaperone"/>
    <property type="match status" value="1"/>
</dbReference>
<dbReference type="GO" id="GO:0051083">
    <property type="term" value="P:'de novo' cotranslational protein folding"/>
    <property type="evidence" value="ECO:0007669"/>
    <property type="project" value="TreeGrafter"/>
</dbReference>
<evidence type="ECO:0000256" key="10">
    <source>
        <dbReference type="SAM" id="MobiDB-lite"/>
    </source>
</evidence>
<dbReference type="Gene3D" id="1.25.40.720">
    <property type="entry name" value="Telomere length regulation protein 2, C-terminal domain"/>
    <property type="match status" value="2"/>
</dbReference>
<dbReference type="Pfam" id="PF10193">
    <property type="entry name" value="Telomere_reg-2"/>
    <property type="match status" value="1"/>
</dbReference>
<organism evidence="13">
    <name type="scientific">Chaetomium thermophilum (strain DSM 1495 / CBS 144.50 / IMI 039719)</name>
    <name type="common">Thermochaetoides thermophila</name>
    <dbReference type="NCBI Taxonomy" id="759272"/>
    <lineage>
        <taxon>Eukaryota</taxon>
        <taxon>Fungi</taxon>
        <taxon>Dikarya</taxon>
        <taxon>Ascomycota</taxon>
        <taxon>Pezizomycotina</taxon>
        <taxon>Sordariomycetes</taxon>
        <taxon>Sordariomycetidae</taxon>
        <taxon>Sordariales</taxon>
        <taxon>Chaetomiaceae</taxon>
        <taxon>Thermochaetoides</taxon>
    </lineage>
</organism>
<evidence type="ECO:0000256" key="9">
    <source>
        <dbReference type="PIRSR" id="PIRSR607745-1"/>
    </source>
</evidence>
<keyword evidence="6" id="KW-0496">Mitochondrion</keyword>
<feature type="compositionally biased region" description="Low complexity" evidence="10">
    <location>
        <begin position="32"/>
        <end position="45"/>
    </location>
</feature>
<dbReference type="Proteomes" id="UP000008066">
    <property type="component" value="Unassembled WGS sequence"/>
</dbReference>
<evidence type="ECO:0000313" key="12">
    <source>
        <dbReference type="EMBL" id="EGS19083.1"/>
    </source>
</evidence>
<dbReference type="InterPro" id="IPR009069">
    <property type="entry name" value="Cys_alpha_HP_mot_SF"/>
</dbReference>
<dbReference type="InterPro" id="IPR019337">
    <property type="entry name" value="Telomere_length_regulation_dom"/>
</dbReference>
<dbReference type="InterPro" id="IPR051970">
    <property type="entry name" value="TEL2_Regulation"/>
</dbReference>
<feature type="domain" description="Telomere length regulation protein conserved" evidence="11">
    <location>
        <begin position="607"/>
        <end position="718"/>
    </location>
</feature>
<dbReference type="RefSeq" id="XP_006696028.1">
    <property type="nucleotide sequence ID" value="XM_006695965.1"/>
</dbReference>
<evidence type="ECO:0000256" key="3">
    <source>
        <dbReference type="ARBA" id="ARBA00009241"/>
    </source>
</evidence>
<dbReference type="HOGENOM" id="CLU_005799_0_0_1"/>
<keyword evidence="5 9" id="KW-0186">Copper</keyword>
<dbReference type="InterPro" id="IPR007745">
    <property type="entry name" value="Cyt_c_oxidase_Cu-chaperone"/>
</dbReference>
<evidence type="ECO:0000256" key="2">
    <source>
        <dbReference type="ARBA" id="ARBA00006133"/>
    </source>
</evidence>
<comment type="similarity">
    <text evidence="3">Belongs to the COX17 family.</text>
</comment>
<accession>G0SCF7</accession>
<dbReference type="OrthoDB" id="10258062at2759"/>
<protein>
    <submittedName>
        <fullName evidence="12">Putative DNA binding protein</fullName>
    </submittedName>
</protein>
<evidence type="ECO:0000256" key="6">
    <source>
        <dbReference type="ARBA" id="ARBA00023128"/>
    </source>
</evidence>
<dbReference type="eggNOG" id="KOG4346">
    <property type="taxonomic scope" value="Eukaryota"/>
</dbReference>
<keyword evidence="7" id="KW-1015">Disulfide bond</keyword>
<name>G0SCF7_CHATD</name>
<dbReference type="GO" id="GO:0016531">
    <property type="term" value="F:copper chaperone activity"/>
    <property type="evidence" value="ECO:0007669"/>
    <property type="project" value="InterPro"/>
</dbReference>
<evidence type="ECO:0000313" key="13">
    <source>
        <dbReference type="Proteomes" id="UP000008066"/>
    </source>
</evidence>
<gene>
    <name evidence="12" type="ORF">CTHT_0057050</name>
</gene>
<dbReference type="EMBL" id="GL988045">
    <property type="protein sequence ID" value="EGS19083.1"/>
    <property type="molecule type" value="Genomic_DNA"/>
</dbReference>
<dbReference type="GO" id="GO:0005758">
    <property type="term" value="C:mitochondrial intermembrane space"/>
    <property type="evidence" value="ECO:0007669"/>
    <property type="project" value="UniProtKB-SubCell"/>
</dbReference>
<dbReference type="SMR" id="G0SCF7"/>
<dbReference type="GO" id="GO:0051879">
    <property type="term" value="F:Hsp90 protein binding"/>
    <property type="evidence" value="ECO:0007669"/>
    <property type="project" value="TreeGrafter"/>
</dbReference>
<dbReference type="OMA" id="AGIMVKL"/>
<feature type="binding site" evidence="9">
    <location>
        <position position="1038"/>
    </location>
    <ligand>
        <name>Cu cation</name>
        <dbReference type="ChEBI" id="CHEBI:23378"/>
    </ligand>
</feature>
<dbReference type="AlphaFoldDB" id="G0SCF7"/>
<feature type="region of interest" description="Disordered" evidence="10">
    <location>
        <begin position="527"/>
        <end position="602"/>
    </location>
</feature>
<keyword evidence="8" id="KW-0143">Chaperone</keyword>
<dbReference type="STRING" id="759272.G0SCF7"/>
<evidence type="ECO:0000256" key="4">
    <source>
        <dbReference type="ARBA" id="ARBA00022723"/>
    </source>
</evidence>
<feature type="compositionally biased region" description="Low complexity" evidence="10">
    <location>
        <begin position="540"/>
        <end position="551"/>
    </location>
</feature>
<dbReference type="SUPFAM" id="SSF47072">
    <property type="entry name" value="Cysteine alpha-hairpin motif"/>
    <property type="match status" value="1"/>
</dbReference>
<dbReference type="GO" id="GO:0005507">
    <property type="term" value="F:copper ion binding"/>
    <property type="evidence" value="ECO:0007669"/>
    <property type="project" value="InterPro"/>
</dbReference>
<sequence>MEELLKPASIIRKPKPDPELELVATSVIQHHSNSNIETSSTTTTNPKLGPPTSPEDALSALKSQPDYDTLMTILRFLSHHKPQNSSFPTIKLPSPLTAQLVQVLVSDVVPNYWTLLLESVHDAKNSGLKLLLYCLSSVTGVNAILVRLRALIQDAKADGGDKGKKIEISMTLGILVDLLNRLLHGDGWLSEAWQVATSREDGPARVRPRVQEILTAFGSGRMVSLAAEAEAIVKGNGTGKDVEGSWVADSLQYIQWLGRNIVAFLESEAAAKDTKFASDVFGKGLRLGHADALTKQLLSSLVLQKGADPKKFGMLLDGLPQTEQRKVLFSVLKFFSSDYLNRLGRCEGDNSKALVSAVAGALSFIVNGMSSGRKHLVEWLTSSSAAGVGEEVGIRRAVLAVVAQEKEDICTVVEKSINQFGDQLYIKHSPMLQQEAHAQVLLISAGYVHRKVAVKLAMLLRSGVWMNTISNRLKASNLRARFIGMIVGEALSALVDKEDKRLNFHMEETDQEEGQWYKGLTKVMDDTGPLDPLSQPLSQTTPKKPFKTSKPAQKPTAPISGSKPLIIEELSDEGEDDDIIPYAKPDSDPEDSDDDPTLIRRDKPKAPVYIRDLIKYLRDTDSYDRQKLALETAPTLIRRKAGYGTELSEHAEELGSLLVGLHDRYDLENFNELRAQGMIALIIAKPEMMGPWFARTFFEGDYSINQRASVLVVLGLAARELAGLETSDYASAAAFPSKKLPEKVEQLYLTQPSTTAAAKLPSPSSLKPLPPNALDTIATSLTNDFLAPLAARAADAATGPDILKLSTFTSRLRDKAKQKTTSRPRVRSIPNTTASLLSHYFFSPLVARFQAALHSAPARGSSIRGQRASLLWHPQLLALYLQTLALVVHAAGPSTLSLPAMTADLWRLLLSTRVRACAVGDLAVTRAVLFGFMALLDVNEERMRDVCGELGREVVEAQEWVAGVFDGLRGGDEGGEEEEVKMLAAGVLVRLREGIERWQSNSSRNNMGNSQSTPAAAPAPVAAAPAANSQAENKPKPCCVCKEEKAKRDDCMLFSTASDPQKDCQSTIEAYRACMAGYGFKV</sequence>
<evidence type="ECO:0000259" key="11">
    <source>
        <dbReference type="Pfam" id="PF10193"/>
    </source>
</evidence>
<dbReference type="PANTHER" id="PTHR15830:SF10">
    <property type="entry name" value="TELOMERE LENGTH REGULATION PROTEIN TEL2 HOMOLOG"/>
    <property type="match status" value="1"/>
</dbReference>
<reference evidence="12 13" key="1">
    <citation type="journal article" date="2011" name="Cell">
        <title>Insight into structure and assembly of the nuclear pore complex by utilizing the genome of a eukaryotic thermophile.</title>
        <authorList>
            <person name="Amlacher S."/>
            <person name="Sarges P."/>
            <person name="Flemming D."/>
            <person name="van Noort V."/>
            <person name="Kunze R."/>
            <person name="Devos D.P."/>
            <person name="Arumugam M."/>
            <person name="Bork P."/>
            <person name="Hurt E."/>
        </authorList>
    </citation>
    <scope>NUCLEOTIDE SEQUENCE [LARGE SCALE GENOMIC DNA]</scope>
    <source>
        <strain evidence="13">DSM 1495 / CBS 144.50 / IMI 039719</strain>
    </source>
</reference>
<dbReference type="Gene3D" id="1.10.287.1130">
    <property type="entry name" value="CytochromE C oxidase copper chaperone"/>
    <property type="match status" value="1"/>
</dbReference>
<feature type="compositionally biased region" description="Acidic residues" evidence="10">
    <location>
        <begin position="569"/>
        <end position="579"/>
    </location>
</feature>
<feature type="binding site" evidence="9">
    <location>
        <position position="1039"/>
    </location>
    <ligand>
        <name>Cu cation</name>
        <dbReference type="ChEBI" id="CHEBI:23378"/>
    </ligand>
</feature>
<dbReference type="PANTHER" id="PTHR15830">
    <property type="entry name" value="TELOMERE LENGTH REGULATION PROTEIN TEL2 FAMILY MEMBER"/>
    <property type="match status" value="1"/>
</dbReference>
<feature type="compositionally biased region" description="Low complexity" evidence="10">
    <location>
        <begin position="1014"/>
        <end position="1027"/>
    </location>
</feature>
<evidence type="ECO:0000256" key="1">
    <source>
        <dbReference type="ARBA" id="ARBA00004569"/>
    </source>
</evidence>
<dbReference type="FunFam" id="1.25.40.720:FF:000004">
    <property type="entry name" value="WGS project CABT00000000 data, contig 2.6"/>
    <property type="match status" value="1"/>
</dbReference>
<dbReference type="KEGG" id="cthr:CTHT_0057050"/>
<comment type="similarity">
    <text evidence="2">Belongs to the TEL2 family.</text>
</comment>
<dbReference type="InterPro" id="IPR038528">
    <property type="entry name" value="TEL2_C_sf"/>
</dbReference>
<dbReference type="GeneID" id="18259743"/>
<comment type="subcellular location">
    <subcellularLocation>
        <location evidence="1">Mitochondrion intermembrane space</location>
    </subcellularLocation>
</comment>
<proteinExistence type="inferred from homology"/>
<evidence type="ECO:0000256" key="7">
    <source>
        <dbReference type="ARBA" id="ARBA00023157"/>
    </source>
</evidence>
<dbReference type="eggNOG" id="KOG3496">
    <property type="taxonomic scope" value="Eukaryota"/>
</dbReference>
<evidence type="ECO:0000256" key="8">
    <source>
        <dbReference type="ARBA" id="ARBA00023186"/>
    </source>
</evidence>
<feature type="region of interest" description="Disordered" evidence="10">
    <location>
        <begin position="31"/>
        <end position="59"/>
    </location>
</feature>
<evidence type="ECO:0000256" key="5">
    <source>
        <dbReference type="ARBA" id="ARBA00023008"/>
    </source>
</evidence>
<feature type="region of interest" description="Disordered" evidence="10">
    <location>
        <begin position="999"/>
        <end position="1035"/>
    </location>
</feature>
<dbReference type="GO" id="GO:0005829">
    <property type="term" value="C:cytosol"/>
    <property type="evidence" value="ECO:0007669"/>
    <property type="project" value="TreeGrafter"/>
</dbReference>
<dbReference type="Pfam" id="PF05051">
    <property type="entry name" value="COX17"/>
    <property type="match status" value="1"/>
</dbReference>
<keyword evidence="13" id="KW-1185">Reference proteome</keyword>